<dbReference type="AlphaFoldDB" id="B7ZYX1"/>
<accession>B7ZYX1</accession>
<evidence type="ECO:0000313" key="2">
    <source>
        <dbReference type="EMBL" id="ACL53120.1"/>
    </source>
</evidence>
<feature type="compositionally biased region" description="Polar residues" evidence="1">
    <location>
        <begin position="60"/>
        <end position="74"/>
    </location>
</feature>
<organism evidence="2">
    <name type="scientific">Zea mays</name>
    <name type="common">Maize</name>
    <dbReference type="NCBI Taxonomy" id="4577"/>
    <lineage>
        <taxon>Eukaryota</taxon>
        <taxon>Viridiplantae</taxon>
        <taxon>Streptophyta</taxon>
        <taxon>Embryophyta</taxon>
        <taxon>Tracheophyta</taxon>
        <taxon>Spermatophyta</taxon>
        <taxon>Magnoliopsida</taxon>
        <taxon>Liliopsida</taxon>
        <taxon>Poales</taxon>
        <taxon>Poaceae</taxon>
        <taxon>PACMAD clade</taxon>
        <taxon>Panicoideae</taxon>
        <taxon>Andropogonodae</taxon>
        <taxon>Andropogoneae</taxon>
        <taxon>Tripsacinae</taxon>
        <taxon>Zea</taxon>
    </lineage>
</organism>
<dbReference type="EMBL" id="BT054513">
    <property type="protein sequence ID" value="ACL53120.1"/>
    <property type="molecule type" value="mRNA"/>
</dbReference>
<evidence type="ECO:0000256" key="1">
    <source>
        <dbReference type="SAM" id="MobiDB-lite"/>
    </source>
</evidence>
<feature type="region of interest" description="Disordered" evidence="1">
    <location>
        <begin position="17"/>
        <end position="47"/>
    </location>
</feature>
<proteinExistence type="evidence at transcript level"/>
<reference evidence="2" key="1">
    <citation type="journal article" date="2009" name="PLoS Genet.">
        <title>Sequencing, mapping, and analysis of 27,455 maize full-length cDNAs.</title>
        <authorList>
            <person name="Soderlund C."/>
            <person name="Descour A."/>
            <person name="Kudrna D."/>
            <person name="Bomhoff M."/>
            <person name="Boyd L."/>
            <person name="Currie J."/>
            <person name="Angelova A."/>
            <person name="Collura K."/>
            <person name="Wissotski M."/>
            <person name="Ashley E."/>
            <person name="Morrow D."/>
            <person name="Fernandes J."/>
            <person name="Walbot V."/>
            <person name="Yu Y."/>
        </authorList>
    </citation>
    <scope>NUCLEOTIDE SEQUENCE</scope>
    <source>
        <strain evidence="2">B73</strain>
    </source>
</reference>
<name>B7ZYX1_MAIZE</name>
<feature type="region of interest" description="Disordered" evidence="1">
    <location>
        <begin position="59"/>
        <end position="84"/>
    </location>
</feature>
<protein>
    <submittedName>
        <fullName evidence="2">Uncharacterized protein</fullName>
    </submittedName>
</protein>
<sequence length="109" mass="11419">MDSTELAVLRIGSLNGSAVVTNTSSPGSSDVPPPAPPPARSNRCRSAARSGTRLIGFSFGSWSSSHEKPNQNSPAIDVTHSHSASGLRCEMRQITNSVNAISRTKISTL</sequence>
<reference evidence="2" key="2">
    <citation type="submission" date="2012-06" db="EMBL/GenBank/DDBJ databases">
        <authorList>
            <person name="Yu Y."/>
            <person name="Currie J."/>
            <person name="Lomeli R."/>
            <person name="Angelova A."/>
            <person name="Collura K."/>
            <person name="Wissotski M."/>
            <person name="Campos D."/>
            <person name="Kudrna D."/>
            <person name="Golser W."/>
            <person name="Ashely E."/>
            <person name="Descour A."/>
            <person name="Fernandes J."/>
            <person name="Soderlund C."/>
            <person name="Walbot V."/>
        </authorList>
    </citation>
    <scope>NUCLEOTIDE SEQUENCE</scope>
    <source>
        <strain evidence="2">B73</strain>
    </source>
</reference>